<keyword evidence="1" id="KW-0175">Coiled coil</keyword>
<sequence length="92" mass="10590">MKTTITPSPPDTPRQKLLASLEQLIADKTKALARHRRQYNHRPSQKMAERLQNLELHLDSLQAEHLRLSRQLKLETLEKEFGTPATLGRRAA</sequence>
<reference evidence="3" key="1">
    <citation type="submission" date="2018-05" db="EMBL/GenBank/DDBJ databases">
        <authorList>
            <person name="Nie L."/>
        </authorList>
    </citation>
    <scope>NUCLEOTIDE SEQUENCE [LARGE SCALE GENOMIC DNA]</scope>
    <source>
        <strain evidence="3">NL</strain>
    </source>
</reference>
<evidence type="ECO:0000256" key="1">
    <source>
        <dbReference type="SAM" id="Coils"/>
    </source>
</evidence>
<comment type="caution">
    <text evidence="2">The sequence shown here is derived from an EMBL/GenBank/DDBJ whole genome shotgun (WGS) entry which is preliminary data.</text>
</comment>
<dbReference type="Proteomes" id="UP000248553">
    <property type="component" value="Unassembled WGS sequence"/>
</dbReference>
<protein>
    <submittedName>
        <fullName evidence="2">Uncharacterized protein</fullName>
    </submittedName>
</protein>
<keyword evidence="3" id="KW-1185">Reference proteome</keyword>
<name>A0A328BJR9_9BACT</name>
<gene>
    <name evidence="2" type="ORF">DLM85_11905</name>
</gene>
<proteinExistence type="predicted"/>
<dbReference type="RefSeq" id="WP_111478326.1">
    <property type="nucleotide sequence ID" value="NZ_QHKM01000003.1"/>
</dbReference>
<accession>A0A328BJR9</accession>
<feature type="coiled-coil region" evidence="1">
    <location>
        <begin position="18"/>
        <end position="78"/>
    </location>
</feature>
<evidence type="ECO:0000313" key="3">
    <source>
        <dbReference type="Proteomes" id="UP000248553"/>
    </source>
</evidence>
<organism evidence="2 3">
    <name type="scientific">Hymenobacter edaphi</name>
    <dbReference type="NCBI Taxonomy" id="2211146"/>
    <lineage>
        <taxon>Bacteria</taxon>
        <taxon>Pseudomonadati</taxon>
        <taxon>Bacteroidota</taxon>
        <taxon>Cytophagia</taxon>
        <taxon>Cytophagales</taxon>
        <taxon>Hymenobacteraceae</taxon>
        <taxon>Hymenobacter</taxon>
    </lineage>
</organism>
<dbReference type="AlphaFoldDB" id="A0A328BJR9"/>
<dbReference type="EMBL" id="QHKM01000003">
    <property type="protein sequence ID" value="RAK66905.1"/>
    <property type="molecule type" value="Genomic_DNA"/>
</dbReference>
<evidence type="ECO:0000313" key="2">
    <source>
        <dbReference type="EMBL" id="RAK66905.1"/>
    </source>
</evidence>